<sequence>MACWSAENATKAFLNTLKMSQKTKEPAVAEFISALAAGNNAQLMVVACAGAADSTTLALVTAAHQTGGHVVCIVPSHEDLSASKNALGENASQVQFIVGEAQQEPVLLSQADFVLIDCNLVSHGEISKAIQCGGMQNGTIVVGYNALSCRGSWRSCGSKTQLLPIGKGLLVTRFGASATSQKCGSGTSKIRSSRWIVKVDKCTGEEHMYRIRVPQGKVVKA</sequence>
<gene>
    <name evidence="1" type="ORF">Fmac_024474</name>
</gene>
<dbReference type="Proteomes" id="UP001603857">
    <property type="component" value="Unassembled WGS sequence"/>
</dbReference>
<dbReference type="PANTHER" id="PTHR33593:SF3">
    <property type="entry name" value="DUF1442 FAMILY PROTEIN"/>
    <property type="match status" value="1"/>
</dbReference>
<name>A0ABD1LPL0_9FABA</name>
<reference evidence="1 2" key="1">
    <citation type="submission" date="2024-08" db="EMBL/GenBank/DDBJ databases">
        <title>Insights into the chromosomal genome structure of Flemingia macrophylla.</title>
        <authorList>
            <person name="Ding Y."/>
            <person name="Zhao Y."/>
            <person name="Bi W."/>
            <person name="Wu M."/>
            <person name="Zhao G."/>
            <person name="Gong Y."/>
            <person name="Li W."/>
            <person name="Zhang P."/>
        </authorList>
    </citation>
    <scope>NUCLEOTIDE SEQUENCE [LARGE SCALE GENOMIC DNA]</scope>
    <source>
        <strain evidence="1">DYQJB</strain>
        <tissue evidence="1">Leaf</tissue>
    </source>
</reference>
<dbReference type="Pfam" id="PF07279">
    <property type="entry name" value="DUF1442"/>
    <property type="match status" value="1"/>
</dbReference>
<comment type="caution">
    <text evidence="1">The sequence shown here is derived from an EMBL/GenBank/DDBJ whole genome shotgun (WGS) entry which is preliminary data.</text>
</comment>
<dbReference type="InterPro" id="IPR029063">
    <property type="entry name" value="SAM-dependent_MTases_sf"/>
</dbReference>
<keyword evidence="2" id="KW-1185">Reference proteome</keyword>
<evidence type="ECO:0008006" key="3">
    <source>
        <dbReference type="Google" id="ProtNLM"/>
    </source>
</evidence>
<evidence type="ECO:0000313" key="1">
    <source>
        <dbReference type="EMBL" id="KAL2325416.1"/>
    </source>
</evidence>
<accession>A0ABD1LPL0</accession>
<dbReference type="EMBL" id="JBGMDY010000008">
    <property type="protein sequence ID" value="KAL2325416.1"/>
    <property type="molecule type" value="Genomic_DNA"/>
</dbReference>
<dbReference type="InterPro" id="IPR009902">
    <property type="entry name" value="DUF1442"/>
</dbReference>
<dbReference type="Gene3D" id="3.40.50.150">
    <property type="entry name" value="Vaccinia Virus protein VP39"/>
    <property type="match status" value="1"/>
</dbReference>
<organism evidence="1 2">
    <name type="scientific">Flemingia macrophylla</name>
    <dbReference type="NCBI Taxonomy" id="520843"/>
    <lineage>
        <taxon>Eukaryota</taxon>
        <taxon>Viridiplantae</taxon>
        <taxon>Streptophyta</taxon>
        <taxon>Embryophyta</taxon>
        <taxon>Tracheophyta</taxon>
        <taxon>Spermatophyta</taxon>
        <taxon>Magnoliopsida</taxon>
        <taxon>eudicotyledons</taxon>
        <taxon>Gunneridae</taxon>
        <taxon>Pentapetalae</taxon>
        <taxon>rosids</taxon>
        <taxon>fabids</taxon>
        <taxon>Fabales</taxon>
        <taxon>Fabaceae</taxon>
        <taxon>Papilionoideae</taxon>
        <taxon>50 kb inversion clade</taxon>
        <taxon>NPAAA clade</taxon>
        <taxon>indigoferoid/millettioid clade</taxon>
        <taxon>Phaseoleae</taxon>
        <taxon>Flemingia</taxon>
    </lineage>
</organism>
<protein>
    <recommendedName>
        <fullName evidence="3">S-adenosyl-L-methionine-dependent methyltransferase</fullName>
    </recommendedName>
</protein>
<evidence type="ECO:0000313" key="2">
    <source>
        <dbReference type="Proteomes" id="UP001603857"/>
    </source>
</evidence>
<dbReference type="AlphaFoldDB" id="A0ABD1LPL0"/>
<dbReference type="PANTHER" id="PTHR33593">
    <property type="entry name" value="DUF1442 FAMILY PROTEIN"/>
    <property type="match status" value="1"/>
</dbReference>
<proteinExistence type="predicted"/>